<geneLocation type="plasmid" evidence="7 8">
    <name>pTURPA.01</name>
</geneLocation>
<reference evidence="7 8" key="1">
    <citation type="submission" date="2012-06" db="EMBL/GenBank/DDBJ databases">
        <title>The complete plasmid of genome of Turneriella parva DSM 21527.</title>
        <authorList>
            <consortium name="US DOE Joint Genome Institute (JGI-PGF)"/>
            <person name="Lucas S."/>
            <person name="Han J."/>
            <person name="Lapidus A."/>
            <person name="Bruce D."/>
            <person name="Goodwin L."/>
            <person name="Pitluck S."/>
            <person name="Peters L."/>
            <person name="Kyrpides N."/>
            <person name="Mavromatis K."/>
            <person name="Ivanova N."/>
            <person name="Mikhailova N."/>
            <person name="Chertkov O."/>
            <person name="Detter J.C."/>
            <person name="Tapia R."/>
            <person name="Han C."/>
            <person name="Land M."/>
            <person name="Hauser L."/>
            <person name="Markowitz V."/>
            <person name="Cheng J.-F."/>
            <person name="Hugenholtz P."/>
            <person name="Woyke T."/>
            <person name="Wu D."/>
            <person name="Gronow S."/>
            <person name="Wellnitz S."/>
            <person name="Brambilla E."/>
            <person name="Klenk H.-P."/>
            <person name="Eisen J.A."/>
        </authorList>
    </citation>
    <scope>NUCLEOTIDE SEQUENCE [LARGE SCALE GENOMIC DNA]</scope>
    <source>
        <strain evidence="8">ATCC BAA-1111 / DSM 21527 / NCTC 11395 / H</strain>
        <plasmid evidence="8">Plasmid pTURPA.01</plasmid>
    </source>
</reference>
<protein>
    <recommendedName>
        <fullName evidence="9">DUF423 domain-containing protein</fullName>
    </recommendedName>
</protein>
<sequence>MRFILTAGISGFLAVFFGAFGSHVLKASLGEKFFSVFQTANQYHFWHTLALLAVALVRIDRPQKFFTAACWAYLAGLLLFSGNLYLYAVYQQRIFAMLAPLGGAAYMLGWLFLTLGAVRVFAPASKPD</sequence>
<evidence type="ECO:0000313" key="8">
    <source>
        <dbReference type="Proteomes" id="UP000006048"/>
    </source>
</evidence>
<dbReference type="RefSeq" id="WP_014805306.1">
    <property type="nucleotide sequence ID" value="NC_018021.1"/>
</dbReference>
<keyword evidence="7" id="KW-0614">Plasmid</keyword>
<keyword evidence="3 6" id="KW-0812">Transmembrane</keyword>
<organism evidence="7 8">
    <name type="scientific">Turneriella parva (strain ATCC BAA-1111 / DSM 21527 / NCTC 11395 / H)</name>
    <name type="common">Leptospira parva</name>
    <dbReference type="NCBI Taxonomy" id="869212"/>
    <lineage>
        <taxon>Bacteria</taxon>
        <taxon>Pseudomonadati</taxon>
        <taxon>Spirochaetota</taxon>
        <taxon>Spirochaetia</taxon>
        <taxon>Leptospirales</taxon>
        <taxon>Leptospiraceae</taxon>
        <taxon>Turneriella</taxon>
    </lineage>
</organism>
<evidence type="ECO:0000313" key="7">
    <source>
        <dbReference type="EMBL" id="AFM14831.1"/>
    </source>
</evidence>
<dbReference type="GO" id="GO:0005886">
    <property type="term" value="C:plasma membrane"/>
    <property type="evidence" value="ECO:0007669"/>
    <property type="project" value="TreeGrafter"/>
</dbReference>
<dbReference type="HOGENOM" id="CLU_096548_3_3_12"/>
<proteinExistence type="inferred from homology"/>
<keyword evidence="5 6" id="KW-0472">Membrane</keyword>
<comment type="subcellular location">
    <subcellularLocation>
        <location evidence="1">Membrane</location>
        <topology evidence="1">Multi-pass membrane protein</topology>
    </subcellularLocation>
</comment>
<dbReference type="Proteomes" id="UP000006048">
    <property type="component" value="Plasmid pTURPA.01"/>
</dbReference>
<dbReference type="EMBL" id="CP002960">
    <property type="protein sequence ID" value="AFM14831.1"/>
    <property type="molecule type" value="Genomic_DNA"/>
</dbReference>
<gene>
    <name evidence="7" type="ordered locus">Turpa_0029</name>
</gene>
<evidence type="ECO:0008006" key="9">
    <source>
        <dbReference type="Google" id="ProtNLM"/>
    </source>
</evidence>
<evidence type="ECO:0000256" key="4">
    <source>
        <dbReference type="ARBA" id="ARBA00022989"/>
    </source>
</evidence>
<dbReference type="PANTHER" id="PTHR43461">
    <property type="entry name" value="TRANSMEMBRANE PROTEIN 256"/>
    <property type="match status" value="1"/>
</dbReference>
<dbReference type="KEGG" id="tpx:Turpa_0029"/>
<keyword evidence="4 6" id="KW-1133">Transmembrane helix</keyword>
<comment type="similarity">
    <text evidence="2">Belongs to the UPF0382 family.</text>
</comment>
<evidence type="ECO:0000256" key="2">
    <source>
        <dbReference type="ARBA" id="ARBA00009694"/>
    </source>
</evidence>
<accession>I4BC24</accession>
<dbReference type="InterPro" id="IPR006696">
    <property type="entry name" value="DUF423"/>
</dbReference>
<dbReference type="OrthoDB" id="9802121at2"/>
<name>I4BC24_TURPD</name>
<dbReference type="Pfam" id="PF04241">
    <property type="entry name" value="DUF423"/>
    <property type="match status" value="1"/>
</dbReference>
<dbReference type="PANTHER" id="PTHR43461:SF1">
    <property type="entry name" value="TRANSMEMBRANE PROTEIN 256"/>
    <property type="match status" value="1"/>
</dbReference>
<dbReference type="AlphaFoldDB" id="I4BC24"/>
<evidence type="ECO:0000256" key="3">
    <source>
        <dbReference type="ARBA" id="ARBA00022692"/>
    </source>
</evidence>
<keyword evidence="8" id="KW-1185">Reference proteome</keyword>
<evidence type="ECO:0000256" key="1">
    <source>
        <dbReference type="ARBA" id="ARBA00004141"/>
    </source>
</evidence>
<feature type="transmembrane region" description="Helical" evidence="6">
    <location>
        <begin position="94"/>
        <end position="122"/>
    </location>
</feature>
<evidence type="ECO:0000256" key="5">
    <source>
        <dbReference type="ARBA" id="ARBA00023136"/>
    </source>
</evidence>
<feature type="transmembrane region" description="Helical" evidence="6">
    <location>
        <begin position="66"/>
        <end position="88"/>
    </location>
</feature>
<evidence type="ECO:0000256" key="6">
    <source>
        <dbReference type="SAM" id="Phobius"/>
    </source>
</evidence>